<accession>A0AAT9FR74</accession>
<gene>
    <name evidence="1" type="ORF">NT6N_35270</name>
</gene>
<sequence length="67" mass="7620">MRITIEIDETTLEHVQAMTGESKKSPAVSKAVKEFVRRRMAKDFGNLMMDGAFDYPSTPEEIEALDR</sequence>
<proteinExistence type="predicted"/>
<evidence type="ECO:0008006" key="2">
    <source>
        <dbReference type="Google" id="ProtNLM"/>
    </source>
</evidence>
<dbReference type="InterPro" id="IPR019239">
    <property type="entry name" value="VapB_antitoxin"/>
</dbReference>
<dbReference type="Pfam" id="PF09957">
    <property type="entry name" value="VapB_antitoxin"/>
    <property type="match status" value="1"/>
</dbReference>
<evidence type="ECO:0000313" key="1">
    <source>
        <dbReference type="EMBL" id="BDS08487.1"/>
    </source>
</evidence>
<organism evidence="1">
    <name type="scientific">Oceaniferula spumae</name>
    <dbReference type="NCBI Taxonomy" id="2979115"/>
    <lineage>
        <taxon>Bacteria</taxon>
        <taxon>Pseudomonadati</taxon>
        <taxon>Verrucomicrobiota</taxon>
        <taxon>Verrucomicrobiia</taxon>
        <taxon>Verrucomicrobiales</taxon>
        <taxon>Verrucomicrobiaceae</taxon>
        <taxon>Oceaniferula</taxon>
    </lineage>
</organism>
<reference evidence="1" key="1">
    <citation type="submission" date="2024-07" db="EMBL/GenBank/DDBJ databases">
        <title>Complete genome sequence of Verrucomicrobiaceae bacterium NT6N.</title>
        <authorList>
            <person name="Huang C."/>
            <person name="Takami H."/>
            <person name="Hamasaki K."/>
        </authorList>
    </citation>
    <scope>NUCLEOTIDE SEQUENCE</scope>
    <source>
        <strain evidence="1">NT6N</strain>
    </source>
</reference>
<protein>
    <recommendedName>
        <fullName evidence="2">DUF2191 domain-containing protein</fullName>
    </recommendedName>
</protein>
<dbReference type="KEGG" id="osu:NT6N_35270"/>
<dbReference type="AlphaFoldDB" id="A0AAT9FR74"/>
<dbReference type="EMBL" id="AP026866">
    <property type="protein sequence ID" value="BDS08487.1"/>
    <property type="molecule type" value="Genomic_DNA"/>
</dbReference>
<name>A0AAT9FR74_9BACT</name>